<evidence type="ECO:0000256" key="9">
    <source>
        <dbReference type="ARBA" id="ARBA00022953"/>
    </source>
</evidence>
<accession>A0A9N6YKB1</accession>
<keyword evidence="4" id="KW-0808">Transferase</keyword>
<keyword evidence="3" id="KW-0507">mRNA processing</keyword>
<evidence type="ECO:0000256" key="4">
    <source>
        <dbReference type="ARBA" id="ARBA00022679"/>
    </source>
</evidence>
<keyword evidence="6" id="KW-0548">Nucleotidyltransferase</keyword>
<protein>
    <recommendedName>
        <fullName evidence="1">RNA-directed RNA polymerase</fullName>
        <ecNumber evidence="1">2.7.7.48</ecNumber>
    </recommendedName>
    <alternativeName>
        <fullName evidence="13">Replicase</fullName>
    </alternativeName>
    <alternativeName>
        <fullName evidence="12">Transcriptase</fullName>
    </alternativeName>
</protein>
<organism evidence="15">
    <name type="scientific">Caladenia ophiovirus</name>
    <dbReference type="NCBI Taxonomy" id="2983933"/>
    <lineage>
        <taxon>Viruses</taxon>
        <taxon>Riboviria</taxon>
        <taxon>Orthornavirae</taxon>
        <taxon>Negarnaviricota</taxon>
        <taxon>Haploviricotina</taxon>
        <taxon>Milneviricetes</taxon>
        <taxon>Naedrevirales</taxon>
        <taxon>Aspiviridae</taxon>
        <taxon>Ophiovirus</taxon>
    </lineage>
</organism>
<evidence type="ECO:0000256" key="13">
    <source>
        <dbReference type="ARBA" id="ARBA00031012"/>
    </source>
</evidence>
<evidence type="ECO:0000256" key="7">
    <source>
        <dbReference type="ARBA" id="ARBA00022741"/>
    </source>
</evidence>
<dbReference type="InterPro" id="IPR014023">
    <property type="entry name" value="Mononeg_RNA_pol_cat"/>
</dbReference>
<name>A0A9N6YKB1_9VIRU</name>
<sequence>MDALIAKLNLNEFENPRSMRLLEKFRDSFVDLTKSIEEEKQEEAKEVVIEFRNQLVMFEEQKNLPIKEGTPALISKIETPYKDISPENLCFILKEDLYPTKWKTKARIELYLFRKCYFNEELNAFPRIVSTQDASFILMKKLFNFSKVSVEGETLWNFGHKLKDVEENILANMMLKKDVNKNRYDLGEEAYRWYWCLDVMETINKNIMMHSSTYVNNKKLGKNIEFYEGKRINTRYYPIGASITRVDFEEKECSLLIYLSSTIQAFYFSDSGTMYLGRPEMLNYSMYLIDNMLSLNIINNCLSNESERSFLKYYKSLIHLPEEKRIKLGSLYEPSCLLLADLKNDSAVMPILDNLIESLEVDKNKTEELIDICYKASGETCIRFSSLAKVLIIANTKAKEGLTKYTTRTNRDHNVKSGTIERLRNLFKMRVISSYIKFHGRVPQLFNVPEELLSQLELKAAKGNYNNNIVRELSAYSKIILGKFLDKGGEANLQTRIIDKACTKDNYDIENNSEKEIQYYINHNMGEVFKDPIQIDKSMYKNGDRIVGVTRRDDPMLKEMKKYMIVRLAEKEKEQKQAARFYGIASFKLKLWISSIMEMIKRAMKLLPGQMMTMSEDERRDTMYKMATKLNTDDAYSLFLDYSGHNTSQRPENTNFILEEIANMYGYRKGDSEYDEITSLSYLFSNIYVIHEDAWSDYTYYSKGQLGAIEGWFGSLWGIQSQLMLDDMFQQMGITDYIGTTYSDDSCGVFTQRNMDQYKLDEIIQNVQKYGRDMGLLVKLSQTQVTNGRCSMLKEHYYKGFPIEMNIKKMMSISPNGAKILNDQLENAKLIDSGYTASCQRSGKITIQTLMRNFRIIKLLASSLKDIILQLTENIDSRYLSKSHNYDNEMRTSLRLIEKGATKEFRVPAKRSDTIGFYKFNIDNKDVLELVIAIMYGPYTTYGYAMTPMPDALISGYSLSNIKRLMYIQGALSIPNKRIIGSLVALSKNALNYLTNPFPMVGGRRDTINYTKDEISKVLKYKVKNEELLDYINRKNDKEELIFKQTIVNIFKDSFNSRITSKYIEESIFSYIDEILAKIDNAGTMKMLLGAKKLLRIIDKAWKSNYNLTVKKSEQLNISYDEIIAERNSITKRMGDGTIEIKFIEIEEVPLMGKVRHLPYRNLIQPIYKGETKLTQNGRVLNPPSKTHHNFAKFDRELGIEGMFEHKLIFKAYDLVRYTKWIIMEIQRFSSGLVDTNKNILIKTCNYTLSTFSDIKYEDIEEYVVCPKGGRYFHRALTGGFNPKTGDMSSNLITNKYDTSGIDRILAITGGADNNLNIQYLMIYIKVVLGILEPKPYELLPLGITEDVIVHLKDVTFNLSLNDFEFQGMRTFPLAIKQNILKRGQLYYNYSSYICYDDTLKNKFINHNSIQKELDIKMESSFRKLYNYMLDQFILSPTMIADETLKGLLDPEIWKIGKENFYREFYSYYKTLNIINNETPARAIIRGLLYEELFSHDLEGNLWIEEITHLGYSSAYKRALMKLFILSTSLSYKIIENNNAINIQVNYYRTKLNARQNFDKIKTGKFHFYIKDNRITNTIINSFPTLAYKYEQIEDIAEEVCFLVDNREFDQQIISSYFLDTQPGYIDKNTDLTYGIVDYNKLYINPMDLIDQKGINSAIKGFEMSCQLSVSPRNISSPTMSAVYPSARGILQRIIGDEILTRKENVIELCGGRGDFHLAMSEQEINHTTLSREDGYNLANRIPGMTSKKVTFNCFEREEYLKYFDHDFFLLDISHITNKKDCLSSLIGDLKSNKKKILMRLNGMFKFFNEKIVEEILDTECIVFIPELNSPGYIYLYIDFEKGTTKNIDSLQKGYNRSLLSSALTTQIGKCNTKDLFCDIGIKVKDQTQEGISDEKILEFMLDEEKLIRTPEIFKVTNSLDFADNLCAFVDKDLFRKYKEYITVPTKKIVTKGTEGAQNLYELGKDLRTNESLILVNRRLIENSYEIITGITETPEDIFLEILKNINSNKYNRKLTKECWKFILEFPNRPKLISTEVMVESLEISKLEKNKIKALNNIYSIASHAVFSYKTNTIEKGLLKIANLESLKRKTVLKHKDKTTKTNILNYKLIINRIMCLTDYFDENYWCGISYQKQEEAWNNKININLGDEEIIEKMKNYKSLSEFFKNDNTFDFLGGLSDSILEMQENVLLEQKELDPETIIKFLPFEVTEEEILRNREMDTHEKVLEEVGLEEFYEALELEDWGDYE</sequence>
<keyword evidence="7" id="KW-0547">Nucleotide-binding</keyword>
<evidence type="ECO:0000256" key="8">
    <source>
        <dbReference type="ARBA" id="ARBA00022840"/>
    </source>
</evidence>
<keyword evidence="9" id="KW-0693">Viral RNA replication</keyword>
<dbReference type="GO" id="GO:0004482">
    <property type="term" value="F:mRNA 5'-cap (guanine-N7-)-methyltransferase activity"/>
    <property type="evidence" value="ECO:0007669"/>
    <property type="project" value="InterPro"/>
</dbReference>
<keyword evidence="8" id="KW-0067">ATP-binding</keyword>
<dbReference type="GO" id="GO:0005524">
    <property type="term" value="F:ATP binding"/>
    <property type="evidence" value="ECO:0007669"/>
    <property type="project" value="UniProtKB-KW"/>
</dbReference>
<evidence type="ECO:0000256" key="1">
    <source>
        <dbReference type="ARBA" id="ARBA00012494"/>
    </source>
</evidence>
<evidence type="ECO:0000256" key="5">
    <source>
        <dbReference type="ARBA" id="ARBA00022691"/>
    </source>
</evidence>
<reference evidence="15" key="1">
    <citation type="journal article" date="2023" name="bioRxiv">
        <title>Expanding the repertoire of the plant infecting ophioviruses.</title>
        <authorList>
            <person name="Debat H."/>
            <person name="Garcia M.L."/>
            <person name="Bejerman N."/>
        </authorList>
    </citation>
    <scope>NUCLEOTIDE SEQUENCE</scope>
</reference>
<evidence type="ECO:0000259" key="14">
    <source>
        <dbReference type="PROSITE" id="PS50526"/>
    </source>
</evidence>
<dbReference type="GO" id="GO:0003968">
    <property type="term" value="F:RNA-directed RNA polymerase activity"/>
    <property type="evidence" value="ECO:0007669"/>
    <property type="project" value="UniProtKB-KW"/>
</dbReference>
<evidence type="ECO:0000256" key="3">
    <source>
        <dbReference type="ARBA" id="ARBA00022664"/>
    </source>
</evidence>
<dbReference type="PROSITE" id="PS50526">
    <property type="entry name" value="RDRP_SSRNA_NEG_NONSEG"/>
    <property type="match status" value="1"/>
</dbReference>
<evidence type="ECO:0000256" key="6">
    <source>
        <dbReference type="ARBA" id="ARBA00022695"/>
    </source>
</evidence>
<evidence type="ECO:0000256" key="12">
    <source>
        <dbReference type="ARBA" id="ARBA00030436"/>
    </source>
</evidence>
<dbReference type="EMBL" id="BK062666">
    <property type="protein sequence ID" value="DBA06877.1"/>
    <property type="molecule type" value="Genomic_RNA"/>
</dbReference>
<evidence type="ECO:0000256" key="11">
    <source>
        <dbReference type="ARBA" id="ARBA00023268"/>
    </source>
</evidence>
<proteinExistence type="predicted"/>
<keyword evidence="2" id="KW-0696">RNA-directed RNA polymerase</keyword>
<evidence type="ECO:0000313" key="15">
    <source>
        <dbReference type="EMBL" id="DBA06877.1"/>
    </source>
</evidence>
<keyword evidence="10" id="KW-0506">mRNA capping</keyword>
<dbReference type="EC" id="2.7.7.48" evidence="1"/>
<evidence type="ECO:0000256" key="10">
    <source>
        <dbReference type="ARBA" id="ARBA00023042"/>
    </source>
</evidence>
<feature type="domain" description="RdRp catalytic" evidence="14">
    <location>
        <begin position="634"/>
        <end position="800"/>
    </location>
</feature>
<keyword evidence="5" id="KW-0949">S-adenosyl-L-methionine</keyword>
<evidence type="ECO:0000256" key="2">
    <source>
        <dbReference type="ARBA" id="ARBA00022484"/>
    </source>
</evidence>
<keyword evidence="11" id="KW-0511">Multifunctional enzyme</keyword>